<dbReference type="GO" id="GO:0034204">
    <property type="term" value="P:lipid translocation"/>
    <property type="evidence" value="ECO:0007669"/>
    <property type="project" value="TreeGrafter"/>
</dbReference>
<proteinExistence type="inferred from homology"/>
<dbReference type="Pfam" id="PF03023">
    <property type="entry name" value="MurJ"/>
    <property type="match status" value="2"/>
</dbReference>
<feature type="transmembrane region" description="Helical" evidence="8">
    <location>
        <begin position="464"/>
        <end position="485"/>
    </location>
</feature>
<keyword evidence="8" id="KW-0813">Transport</keyword>
<evidence type="ECO:0000256" key="3">
    <source>
        <dbReference type="ARBA" id="ARBA00022692"/>
    </source>
</evidence>
<evidence type="ECO:0000313" key="10">
    <source>
        <dbReference type="Proteomes" id="UP000178315"/>
    </source>
</evidence>
<feature type="transmembrane region" description="Helical" evidence="8">
    <location>
        <begin position="439"/>
        <end position="458"/>
    </location>
</feature>
<dbReference type="CDD" id="cd13123">
    <property type="entry name" value="MATE_MurJ_like"/>
    <property type="match status" value="1"/>
</dbReference>
<comment type="similarity">
    <text evidence="8">Belongs to the MurJ/MviN family.</text>
</comment>
<dbReference type="InterPro" id="IPR004268">
    <property type="entry name" value="MurJ"/>
</dbReference>
<feature type="transmembrane region" description="Helical" evidence="8">
    <location>
        <begin position="61"/>
        <end position="80"/>
    </location>
</feature>
<dbReference type="PRINTS" id="PR01806">
    <property type="entry name" value="VIRFACTRMVIN"/>
</dbReference>
<dbReference type="GO" id="GO:0071555">
    <property type="term" value="P:cell wall organization"/>
    <property type="evidence" value="ECO:0007669"/>
    <property type="project" value="UniProtKB-KW"/>
</dbReference>
<feature type="transmembrane region" description="Helical" evidence="8">
    <location>
        <begin position="246"/>
        <end position="266"/>
    </location>
</feature>
<keyword evidence="5 8" id="KW-0573">Peptidoglycan synthesis</keyword>
<evidence type="ECO:0000256" key="8">
    <source>
        <dbReference type="HAMAP-Rule" id="MF_02078"/>
    </source>
</evidence>
<feature type="transmembrane region" description="Helical" evidence="8">
    <location>
        <begin position="506"/>
        <end position="528"/>
    </location>
</feature>
<feature type="transmembrane region" description="Helical" evidence="8">
    <location>
        <begin position="183"/>
        <end position="206"/>
    </location>
</feature>
<comment type="pathway">
    <text evidence="8">Cell wall biogenesis; peptidoglycan biosynthesis.</text>
</comment>
<feature type="transmembrane region" description="Helical" evidence="8">
    <location>
        <begin position="410"/>
        <end position="432"/>
    </location>
</feature>
<keyword evidence="2 8" id="KW-1003">Cell membrane</keyword>
<feature type="transmembrane region" description="Helical" evidence="8">
    <location>
        <begin position="144"/>
        <end position="171"/>
    </location>
</feature>
<dbReference type="AlphaFoldDB" id="A0A1G2AB48"/>
<keyword evidence="6 8" id="KW-1133">Transmembrane helix</keyword>
<feature type="transmembrane region" description="Helical" evidence="8">
    <location>
        <begin position="332"/>
        <end position="353"/>
    </location>
</feature>
<sequence length="573" mass="62747">MPGIFTLFSKSHSLKTGAIVIGVFSILSKLLGLFRYSLIASRFGTGVVADSYMAAFRIPDFIYNAVVFGALSVAFIPVFLDLYEKGKKREDQPRDLSVEPTEEGIGSVNVDFQAQIASLFSIPFKAFKKRSITKESFFELHFELINAMLTILSLAVSTVAVIAWIFASSIVPRLVPGFSSESVALTISMTRVMLLSPIIFCVSNIIGSVLQAFQRFTFFALAPVCYNLGIIFGILVLYPLLGPIGLAWGVVFGSFLHLLVQLPPFAETGFRFRFTFGSRRAGVHRVLKAMIPRALALSAQQVNQLTNTFLASALPAGSVVVFYNAYDLETLPVSFIAVSLAVASFPVLGGLFAQKKYDDFRRVFRSSLEHILRIMVPLMIFLILLRAQAVRLTLGYGLYNWADTVRTLQIFAILSSSLIPQSVIPLFARALYAREKTAAPVITSLIAIGTNIASAFLLTPFYGLAGLALAFSASSFLHAFILAVLAEREIHGSLFCREFLISVLRFSIAAIFSGIMLYTALHIAAALIGTSHVWSLSLQTLIAFSIGSGSYVLLLWIFGDRVVNTIIKKRLGL</sequence>
<feature type="transmembrane region" description="Helical" evidence="8">
    <location>
        <begin position="218"/>
        <end position="240"/>
    </location>
</feature>
<gene>
    <name evidence="8" type="primary">murJ</name>
    <name evidence="9" type="ORF">A3H61_00850</name>
</gene>
<protein>
    <recommendedName>
        <fullName evidence="8">Probable lipid II flippase MurJ</fullName>
    </recommendedName>
</protein>
<reference evidence="9 10" key="1">
    <citation type="journal article" date="2016" name="Nat. Commun.">
        <title>Thousands of microbial genomes shed light on interconnected biogeochemical processes in an aquifer system.</title>
        <authorList>
            <person name="Anantharaman K."/>
            <person name="Brown C.T."/>
            <person name="Hug L.A."/>
            <person name="Sharon I."/>
            <person name="Castelle C.J."/>
            <person name="Probst A.J."/>
            <person name="Thomas B.C."/>
            <person name="Singh A."/>
            <person name="Wilkins M.J."/>
            <person name="Karaoz U."/>
            <person name="Brodie E.L."/>
            <person name="Williams K.H."/>
            <person name="Hubbard S.S."/>
            <person name="Banfield J.F."/>
        </authorList>
    </citation>
    <scope>NUCLEOTIDE SEQUENCE [LARGE SCALE GENOMIC DNA]</scope>
</reference>
<dbReference type="PANTHER" id="PTHR47019:SF1">
    <property type="entry name" value="LIPID II FLIPPASE MURJ"/>
    <property type="match status" value="1"/>
</dbReference>
<dbReference type="HAMAP" id="MF_02078">
    <property type="entry name" value="MurJ_MviN"/>
    <property type="match status" value="1"/>
</dbReference>
<dbReference type="UniPathway" id="UPA00219"/>
<dbReference type="GO" id="GO:0008360">
    <property type="term" value="P:regulation of cell shape"/>
    <property type="evidence" value="ECO:0007669"/>
    <property type="project" value="UniProtKB-KW"/>
</dbReference>
<dbReference type="PANTHER" id="PTHR47019">
    <property type="entry name" value="LIPID II FLIPPASE MURJ"/>
    <property type="match status" value="1"/>
</dbReference>
<comment type="caution">
    <text evidence="9">The sequence shown here is derived from an EMBL/GenBank/DDBJ whole genome shotgun (WGS) entry which is preliminary data.</text>
</comment>
<evidence type="ECO:0000256" key="5">
    <source>
        <dbReference type="ARBA" id="ARBA00022984"/>
    </source>
</evidence>
<feature type="transmembrane region" description="Helical" evidence="8">
    <location>
        <begin position="18"/>
        <end position="41"/>
    </location>
</feature>
<keyword evidence="4 8" id="KW-0133">Cell shape</keyword>
<evidence type="ECO:0000256" key="1">
    <source>
        <dbReference type="ARBA" id="ARBA00004651"/>
    </source>
</evidence>
<dbReference type="GO" id="GO:0005886">
    <property type="term" value="C:plasma membrane"/>
    <property type="evidence" value="ECO:0007669"/>
    <property type="project" value="UniProtKB-SubCell"/>
</dbReference>
<organism evidence="9 10">
    <name type="scientific">Candidatus Jacksonbacteria bacterium RIFCSPLOWO2_02_FULL_44_20</name>
    <dbReference type="NCBI Taxonomy" id="1798460"/>
    <lineage>
        <taxon>Bacteria</taxon>
        <taxon>Candidatus Jacksoniibacteriota</taxon>
    </lineage>
</organism>
<dbReference type="GO" id="GO:0015648">
    <property type="term" value="F:lipid-linked peptidoglycan transporter activity"/>
    <property type="evidence" value="ECO:0007669"/>
    <property type="project" value="UniProtKB-UniRule"/>
</dbReference>
<dbReference type="GO" id="GO:0009252">
    <property type="term" value="P:peptidoglycan biosynthetic process"/>
    <property type="evidence" value="ECO:0007669"/>
    <property type="project" value="UniProtKB-UniRule"/>
</dbReference>
<evidence type="ECO:0000256" key="7">
    <source>
        <dbReference type="ARBA" id="ARBA00023136"/>
    </source>
</evidence>
<feature type="transmembrane region" description="Helical" evidence="8">
    <location>
        <begin position="374"/>
        <end position="398"/>
    </location>
</feature>
<keyword evidence="3 8" id="KW-0812">Transmembrane</keyword>
<dbReference type="InterPro" id="IPR051050">
    <property type="entry name" value="Lipid_II_flippase_MurJ/MviN"/>
</dbReference>
<evidence type="ECO:0000256" key="4">
    <source>
        <dbReference type="ARBA" id="ARBA00022960"/>
    </source>
</evidence>
<keyword evidence="7 8" id="KW-0472">Membrane</keyword>
<comment type="subcellular location">
    <subcellularLocation>
        <location evidence="1 8">Cell membrane</location>
        <topology evidence="1 8">Multi-pass membrane protein</topology>
    </subcellularLocation>
</comment>
<comment type="function">
    <text evidence="8">Involved in peptidoglycan biosynthesis. Transports lipid-linked peptidoglycan precursors from the inner to the outer leaflet of the cytoplasmic membrane.</text>
</comment>
<evidence type="ECO:0000256" key="6">
    <source>
        <dbReference type="ARBA" id="ARBA00022989"/>
    </source>
</evidence>
<evidence type="ECO:0000256" key="2">
    <source>
        <dbReference type="ARBA" id="ARBA00022475"/>
    </source>
</evidence>
<feature type="transmembrane region" description="Helical" evidence="8">
    <location>
        <begin position="540"/>
        <end position="559"/>
    </location>
</feature>
<dbReference type="Proteomes" id="UP000178315">
    <property type="component" value="Unassembled WGS sequence"/>
</dbReference>
<accession>A0A1G2AB48</accession>
<name>A0A1G2AB48_9BACT</name>
<evidence type="ECO:0000313" key="9">
    <source>
        <dbReference type="EMBL" id="OGY73267.1"/>
    </source>
</evidence>
<feature type="transmembrane region" description="Helical" evidence="8">
    <location>
        <begin position="308"/>
        <end position="326"/>
    </location>
</feature>
<keyword evidence="8" id="KW-0961">Cell wall biogenesis/degradation</keyword>
<dbReference type="EMBL" id="MHJU01000014">
    <property type="protein sequence ID" value="OGY73267.1"/>
    <property type="molecule type" value="Genomic_DNA"/>
</dbReference>